<dbReference type="Gene3D" id="3.20.20.80">
    <property type="entry name" value="Glycosidases"/>
    <property type="match status" value="1"/>
</dbReference>
<organism evidence="9 10">
    <name type="scientific">Candidatus Pullilachnospira gallistercoris</name>
    <dbReference type="NCBI Taxonomy" id="2840911"/>
    <lineage>
        <taxon>Bacteria</taxon>
        <taxon>Bacillati</taxon>
        <taxon>Bacillota</taxon>
        <taxon>Clostridia</taxon>
        <taxon>Lachnospirales</taxon>
        <taxon>Lachnospiraceae</taxon>
        <taxon>Lachnospiraceae incertae sedis</taxon>
        <taxon>Candidatus Pullilachnospira</taxon>
    </lineage>
</organism>
<evidence type="ECO:0000259" key="4">
    <source>
        <dbReference type="Pfam" id="PF00703"/>
    </source>
</evidence>
<reference evidence="9" key="2">
    <citation type="journal article" date="2021" name="PeerJ">
        <title>Extensive microbial diversity within the chicken gut microbiome revealed by metagenomics and culture.</title>
        <authorList>
            <person name="Gilroy R."/>
            <person name="Ravi A."/>
            <person name="Getino M."/>
            <person name="Pursley I."/>
            <person name="Horton D.L."/>
            <person name="Alikhan N.F."/>
            <person name="Baker D."/>
            <person name="Gharbi K."/>
            <person name="Hall N."/>
            <person name="Watson M."/>
            <person name="Adriaenssens E.M."/>
            <person name="Foster-Nyarko E."/>
            <person name="Jarju S."/>
            <person name="Secka A."/>
            <person name="Antonio M."/>
            <person name="Oren A."/>
            <person name="Chaudhuri R.R."/>
            <person name="La Ragione R."/>
            <person name="Hildebrand F."/>
            <person name="Pallen M.J."/>
        </authorList>
    </citation>
    <scope>NUCLEOTIDE SEQUENCE</scope>
    <source>
        <strain evidence="9">ChiSjej5B23-6657</strain>
    </source>
</reference>
<dbReference type="Gene3D" id="2.60.40.10">
    <property type="entry name" value="Immunoglobulins"/>
    <property type="match status" value="3"/>
</dbReference>
<dbReference type="GO" id="GO:0005975">
    <property type="term" value="P:carbohydrate metabolic process"/>
    <property type="evidence" value="ECO:0007669"/>
    <property type="project" value="InterPro"/>
</dbReference>
<dbReference type="Proteomes" id="UP000823912">
    <property type="component" value="Unassembled WGS sequence"/>
</dbReference>
<feature type="domain" description="Glycoside hydrolase family 2 catalytic" evidence="5">
    <location>
        <begin position="251"/>
        <end position="398"/>
    </location>
</feature>
<evidence type="ECO:0000256" key="2">
    <source>
        <dbReference type="ARBA" id="ARBA00022801"/>
    </source>
</evidence>
<feature type="domain" description="Glycoside hydrolase family 2 immunoglobulin-like beta-sandwich" evidence="4">
    <location>
        <begin position="162"/>
        <end position="242"/>
    </location>
</feature>
<gene>
    <name evidence="9" type="ORF">IAA55_05025</name>
</gene>
<comment type="caution">
    <text evidence="9">The sequence shown here is derived from an EMBL/GenBank/DDBJ whole genome shotgun (WGS) entry which is preliminary data.</text>
</comment>
<evidence type="ECO:0000313" key="10">
    <source>
        <dbReference type="Proteomes" id="UP000823912"/>
    </source>
</evidence>
<evidence type="ECO:0000259" key="6">
    <source>
        <dbReference type="Pfam" id="PF02837"/>
    </source>
</evidence>
<dbReference type="Gene3D" id="2.60.120.260">
    <property type="entry name" value="Galactose-binding domain-like"/>
    <property type="match status" value="1"/>
</dbReference>
<dbReference type="PRINTS" id="PR00132">
    <property type="entry name" value="GLHYDRLASE2"/>
</dbReference>
<dbReference type="InterPro" id="IPR036156">
    <property type="entry name" value="Beta-gal/glucu_dom_sf"/>
</dbReference>
<dbReference type="EMBL" id="DVHM01000082">
    <property type="protein sequence ID" value="HIR70625.1"/>
    <property type="molecule type" value="Genomic_DNA"/>
</dbReference>
<dbReference type="InterPro" id="IPR051913">
    <property type="entry name" value="GH2_Domain-Containing"/>
</dbReference>
<dbReference type="AlphaFoldDB" id="A0A9D1JAM5"/>
<dbReference type="SUPFAM" id="SSF49785">
    <property type="entry name" value="Galactose-binding domain-like"/>
    <property type="match status" value="1"/>
</dbReference>
<dbReference type="SUPFAM" id="SSF51445">
    <property type="entry name" value="(Trans)glycosidases"/>
    <property type="match status" value="1"/>
</dbReference>
<dbReference type="PANTHER" id="PTHR42732:SF1">
    <property type="entry name" value="BETA-MANNOSIDASE"/>
    <property type="match status" value="1"/>
</dbReference>
<evidence type="ECO:0000259" key="7">
    <source>
        <dbReference type="Pfam" id="PF16355"/>
    </source>
</evidence>
<dbReference type="Pfam" id="PF00703">
    <property type="entry name" value="Glyco_hydro_2"/>
    <property type="match status" value="1"/>
</dbReference>
<dbReference type="GO" id="GO:0004553">
    <property type="term" value="F:hydrolase activity, hydrolyzing O-glycosyl compounds"/>
    <property type="evidence" value="ECO:0007669"/>
    <property type="project" value="InterPro"/>
</dbReference>
<dbReference type="Pfam" id="PF18565">
    <property type="entry name" value="Glyco_hydro2_C5"/>
    <property type="match status" value="1"/>
</dbReference>
<dbReference type="Pfam" id="PF02837">
    <property type="entry name" value="Glyco_hydro_2_N"/>
    <property type="match status" value="1"/>
</dbReference>
<reference evidence="9" key="1">
    <citation type="submission" date="2020-10" db="EMBL/GenBank/DDBJ databases">
        <authorList>
            <person name="Gilroy R."/>
        </authorList>
    </citation>
    <scope>NUCLEOTIDE SEQUENCE</scope>
    <source>
        <strain evidence="9">ChiSjej5B23-6657</strain>
    </source>
</reference>
<proteinExistence type="inferred from homology"/>
<feature type="domain" description="Glycosyl hydrolases family 2 sugar binding" evidence="6">
    <location>
        <begin position="53"/>
        <end position="142"/>
    </location>
</feature>
<dbReference type="Pfam" id="PF02836">
    <property type="entry name" value="Glyco_hydro_2_C"/>
    <property type="match status" value="1"/>
</dbReference>
<name>A0A9D1JAM5_9FIRM</name>
<keyword evidence="3" id="KW-0326">Glycosidase</keyword>
<comment type="similarity">
    <text evidence="1">Belongs to the glycosyl hydrolase 2 family.</text>
</comment>
<evidence type="ECO:0000259" key="5">
    <source>
        <dbReference type="Pfam" id="PF02836"/>
    </source>
</evidence>
<dbReference type="InterPro" id="IPR006104">
    <property type="entry name" value="Glyco_hydro_2_N"/>
</dbReference>
<dbReference type="InterPro" id="IPR008979">
    <property type="entry name" value="Galactose-bd-like_sf"/>
</dbReference>
<evidence type="ECO:0000313" key="9">
    <source>
        <dbReference type="EMBL" id="HIR70625.1"/>
    </source>
</evidence>
<feature type="domain" description="DUF4982" evidence="7">
    <location>
        <begin position="617"/>
        <end position="673"/>
    </location>
</feature>
<dbReference type="InterPro" id="IPR006101">
    <property type="entry name" value="Glyco_hydro_2"/>
</dbReference>
<dbReference type="InterPro" id="IPR032311">
    <property type="entry name" value="DUF4982"/>
</dbReference>
<accession>A0A9D1JAM5</accession>
<feature type="domain" description="Glycoside hydrolase family 2" evidence="8">
    <location>
        <begin position="715"/>
        <end position="797"/>
    </location>
</feature>
<evidence type="ECO:0000256" key="1">
    <source>
        <dbReference type="ARBA" id="ARBA00007401"/>
    </source>
</evidence>
<dbReference type="InterPro" id="IPR040605">
    <property type="entry name" value="Glyco_hydro2_dom5"/>
</dbReference>
<evidence type="ECO:0000259" key="8">
    <source>
        <dbReference type="Pfam" id="PF18565"/>
    </source>
</evidence>
<dbReference type="InterPro" id="IPR006102">
    <property type="entry name" value="Ig-like_GH2"/>
</dbReference>
<dbReference type="InterPro" id="IPR013783">
    <property type="entry name" value="Ig-like_fold"/>
</dbReference>
<dbReference type="Pfam" id="PF16355">
    <property type="entry name" value="DUF4982"/>
    <property type="match status" value="1"/>
</dbReference>
<protein>
    <submittedName>
        <fullName evidence="9">DUF4982 domain-containing protein</fullName>
    </submittedName>
</protein>
<dbReference type="InterPro" id="IPR006103">
    <property type="entry name" value="Glyco_hydro_2_cat"/>
</dbReference>
<evidence type="ECO:0000256" key="3">
    <source>
        <dbReference type="ARBA" id="ARBA00023295"/>
    </source>
</evidence>
<keyword evidence="2" id="KW-0378">Hydrolase</keyword>
<dbReference type="PANTHER" id="PTHR42732">
    <property type="entry name" value="BETA-GALACTOSIDASE"/>
    <property type="match status" value="1"/>
</dbReference>
<dbReference type="InterPro" id="IPR017853">
    <property type="entry name" value="GH"/>
</dbReference>
<sequence length="803" mass="88135">MKRESFNDGWKFGKQGEEKRKVFLPHDAMQLEQRSADAKGESACAYFPGAVYEYEKTLEVPADWEGKRVLLQFEGVYQKSRVYVNDVEAGGCVYGYVPFFVSLDAYLKPGQENVIRVVADNSEQPNSRWYTGGGIYRSVWLWVGAPESIAPEGLKVSTVSVDEPEVAVDVELLGEAKDDLTVELEISCQGQTVARGEGFHARIAVPGAKLWSAETPELYRCIARVKRGAELVDEAETFFGIRQVTCSPRGLFVNGKETLLRGGCVHHDNGIVGSASYAESEWRRVKMLKDAGYNAIRSAHNPASAAMLEACDALGMYVMDESWDMWYRHKSAKDYATEFMDCYKKDLQAMVERDYNHPSVILYSIGNEVSEPAEKKGVDLAREMVEFLHEADASRPVTGGMNLMIISRSAKGNDIYKEEGGRSDDGAAKTQGMNSTIFNMMTSMVGTGMNKGANGKKADEVTAPVLDALDIAGYNYASGRYPLEGKAHPNRVIFGSETFPQDIAKNWKMVKEYPYLVGDFMWTAWDYLGETGIGAWAYTPDGKGFDKPYPWLLADVGALDILGDPNGELFLAQAAWDLLDQPRIAVQPANHPGVKPAKAVWRGTNALPSWSWKDCDGNRTVVEVYTGGAAVELFLNGKKLGRKKVKECKASFKVKYAPGELRAVAYDASGKVVGESTLTSASGATELRLTRETPVLDPKFACPAELRDPETGENASVIYVDVELTGENGQRQMNDDRNLKCQVEGGRLLGFGSANPRTEQRYPDGIFATYYGKALAAVLVAKGTKATVKVSGESLAAELEVEG</sequence>
<dbReference type="SUPFAM" id="SSF49303">
    <property type="entry name" value="beta-Galactosidase/glucuronidase domain"/>
    <property type="match status" value="1"/>
</dbReference>